<evidence type="ECO:0000313" key="2">
    <source>
        <dbReference type="EMBL" id="QOY25244.1"/>
    </source>
</evidence>
<dbReference type="EMBL" id="CP063687">
    <property type="protein sequence ID" value="QOY25244.1"/>
    <property type="molecule type" value="Genomic_DNA"/>
</dbReference>
<name>A0A411A5M2_BACVE</name>
<feature type="transmembrane region" description="Helical" evidence="1">
    <location>
        <begin position="63"/>
        <end position="88"/>
    </location>
</feature>
<organism evidence="2 3">
    <name type="scientific">Bacillus velezensis</name>
    <dbReference type="NCBI Taxonomy" id="492670"/>
    <lineage>
        <taxon>Bacteria</taxon>
        <taxon>Bacillati</taxon>
        <taxon>Bacillota</taxon>
        <taxon>Bacilli</taxon>
        <taxon>Bacillales</taxon>
        <taxon>Bacillaceae</taxon>
        <taxon>Bacillus</taxon>
        <taxon>Bacillus amyloliquefaciens group</taxon>
    </lineage>
</organism>
<feature type="transmembrane region" description="Helical" evidence="1">
    <location>
        <begin position="9"/>
        <end position="26"/>
    </location>
</feature>
<keyword evidence="1" id="KW-0472">Membrane</keyword>
<sequence length="89" mass="9905">MKLLTLTEYCLMIFFTGVFLAVTGFTARDIGLYIGIALIYTFSHLFSKRMLEKRGKEKKQVNLFFSVLAIVGSVLATVLFIAVAASFAK</sequence>
<keyword evidence="1" id="KW-1133">Transmembrane helix</keyword>
<dbReference type="AlphaFoldDB" id="A0A411A5M2"/>
<keyword evidence="1" id="KW-0812">Transmembrane</keyword>
<proteinExistence type="predicted"/>
<feature type="transmembrane region" description="Helical" evidence="1">
    <location>
        <begin position="32"/>
        <end position="51"/>
    </location>
</feature>
<evidence type="ECO:0000256" key="1">
    <source>
        <dbReference type="SAM" id="Phobius"/>
    </source>
</evidence>
<reference evidence="3" key="1">
    <citation type="submission" date="2020-10" db="EMBL/GenBank/DDBJ databases">
        <title>Complete genome sequence of Bacillus velezensis NST6.</title>
        <authorList>
            <person name="Choi J."/>
        </authorList>
    </citation>
    <scope>NUCLEOTIDE SEQUENCE [LARGE SCALE GENOMIC DNA]</scope>
    <source>
        <strain evidence="3">NST6</strain>
    </source>
</reference>
<evidence type="ECO:0000313" key="3">
    <source>
        <dbReference type="Proteomes" id="UP000587477"/>
    </source>
</evidence>
<gene>
    <name evidence="2" type="ORF">BACVE_000172</name>
</gene>
<accession>A0A411A5M2</accession>
<dbReference type="InterPro" id="IPR058895">
    <property type="entry name" value="YkoA-like"/>
</dbReference>
<dbReference type="RefSeq" id="WP_017417691.1">
    <property type="nucleotide sequence ID" value="NZ_BDDG01000002.1"/>
</dbReference>
<protein>
    <submittedName>
        <fullName evidence="2">Uncharacterized protein</fullName>
    </submittedName>
</protein>
<dbReference type="Proteomes" id="UP000587477">
    <property type="component" value="Chromosome"/>
</dbReference>
<dbReference type="Pfam" id="PF26313">
    <property type="entry name" value="YkoA"/>
    <property type="match status" value="1"/>
</dbReference>